<gene>
    <name evidence="2" type="ORF">ALO67_101215</name>
</gene>
<accession>A0AB34U2I2</accession>
<name>A0AB34U2I2_PSEA0</name>
<evidence type="ECO:0000313" key="2">
    <source>
        <dbReference type="EMBL" id="KPX52256.1"/>
    </source>
</evidence>
<organism evidence="2 3">
    <name type="scientific">Pseudomonas amygdali pv. hibisci</name>
    <dbReference type="NCBI Taxonomy" id="251723"/>
    <lineage>
        <taxon>Bacteria</taxon>
        <taxon>Pseudomonadati</taxon>
        <taxon>Pseudomonadota</taxon>
        <taxon>Gammaproteobacteria</taxon>
        <taxon>Pseudomonadales</taxon>
        <taxon>Pseudomonadaceae</taxon>
        <taxon>Pseudomonas</taxon>
        <taxon>Pseudomonas amygdali</taxon>
    </lineage>
</organism>
<protein>
    <submittedName>
        <fullName evidence="2">Uncharacterized protein</fullName>
    </submittedName>
</protein>
<comment type="caution">
    <text evidence="2">The sequence shown here is derived from an EMBL/GenBank/DDBJ whole genome shotgun (WGS) entry which is preliminary data.</text>
</comment>
<evidence type="ECO:0000313" key="3">
    <source>
        <dbReference type="Proteomes" id="UP000050545"/>
    </source>
</evidence>
<evidence type="ECO:0000256" key="1">
    <source>
        <dbReference type="SAM" id="MobiDB-lite"/>
    </source>
</evidence>
<dbReference type="AlphaFoldDB" id="A0AB34U2I2"/>
<reference evidence="2 3" key="1">
    <citation type="submission" date="2015-09" db="EMBL/GenBank/DDBJ databases">
        <title>Genome announcement of multiple Pseudomonas syringae strains.</title>
        <authorList>
            <person name="Thakur S."/>
            <person name="Wang P.W."/>
            <person name="Gong Y."/>
            <person name="Weir B.S."/>
            <person name="Guttman D.S."/>
        </authorList>
    </citation>
    <scope>NUCLEOTIDE SEQUENCE [LARGE SCALE GENOMIC DNA]</scope>
    <source>
        <strain evidence="2 3">ICMP9623</strain>
    </source>
</reference>
<feature type="region of interest" description="Disordered" evidence="1">
    <location>
        <begin position="1"/>
        <end position="33"/>
    </location>
</feature>
<dbReference type="Proteomes" id="UP000050545">
    <property type="component" value="Unassembled WGS sequence"/>
</dbReference>
<feature type="compositionally biased region" description="Basic and acidic residues" evidence="1">
    <location>
        <begin position="13"/>
        <end position="31"/>
    </location>
</feature>
<dbReference type="EMBL" id="LJQN01000133">
    <property type="protein sequence ID" value="KPX52256.1"/>
    <property type="molecule type" value="Genomic_DNA"/>
</dbReference>
<proteinExistence type="predicted"/>
<sequence length="99" mass="11004">MVQETRGYGHRTHPFEIHGDRGPRRFSDMHEQNPGQRASWMVASCHKSRNGLFTRCWGAMMERASVVSRPDLFADKSAPTTSIGDPGPALLHSCTPALL</sequence>